<accession>A0A0C3ALL8</accession>
<dbReference type="InterPro" id="IPR043129">
    <property type="entry name" value="ATPase_NBD"/>
</dbReference>
<keyword evidence="2" id="KW-1185">Reference proteome</keyword>
<evidence type="ECO:0000313" key="2">
    <source>
        <dbReference type="Proteomes" id="UP000054097"/>
    </source>
</evidence>
<dbReference type="Proteomes" id="UP000054097">
    <property type="component" value="Unassembled WGS sequence"/>
</dbReference>
<protein>
    <submittedName>
        <fullName evidence="1">Uncharacterized protein</fullName>
    </submittedName>
</protein>
<dbReference type="EMBL" id="KN824467">
    <property type="protein sequence ID" value="KIM20156.1"/>
    <property type="molecule type" value="Genomic_DNA"/>
</dbReference>
<dbReference type="CDD" id="cd10170">
    <property type="entry name" value="ASKHA_NBD_HSP70"/>
    <property type="match status" value="1"/>
</dbReference>
<gene>
    <name evidence="1" type="ORF">M408DRAFT_334112</name>
</gene>
<evidence type="ECO:0000313" key="1">
    <source>
        <dbReference type="EMBL" id="KIM20156.1"/>
    </source>
</evidence>
<dbReference type="Gene3D" id="3.90.640.10">
    <property type="entry name" value="Actin, Chain A, domain 4"/>
    <property type="match status" value="1"/>
</dbReference>
<name>A0A0C3ALL8_SERVB</name>
<dbReference type="PANTHER" id="PTHR14187:SF5">
    <property type="entry name" value="HEAT SHOCK 70 KDA PROTEIN 12A"/>
    <property type="match status" value="1"/>
</dbReference>
<dbReference type="PANTHER" id="PTHR14187">
    <property type="entry name" value="ALPHA KINASE/ELONGATION FACTOR 2 KINASE"/>
    <property type="match status" value="1"/>
</dbReference>
<dbReference type="STRING" id="933852.A0A0C3ALL8"/>
<dbReference type="Gene3D" id="3.30.420.40">
    <property type="match status" value="2"/>
</dbReference>
<reference evidence="2" key="2">
    <citation type="submission" date="2015-01" db="EMBL/GenBank/DDBJ databases">
        <title>Evolutionary Origins and Diversification of the Mycorrhizal Mutualists.</title>
        <authorList>
            <consortium name="DOE Joint Genome Institute"/>
            <consortium name="Mycorrhizal Genomics Consortium"/>
            <person name="Kohler A."/>
            <person name="Kuo A."/>
            <person name="Nagy L.G."/>
            <person name="Floudas D."/>
            <person name="Copeland A."/>
            <person name="Barry K.W."/>
            <person name="Cichocki N."/>
            <person name="Veneault-Fourrey C."/>
            <person name="LaButti K."/>
            <person name="Lindquist E.A."/>
            <person name="Lipzen A."/>
            <person name="Lundell T."/>
            <person name="Morin E."/>
            <person name="Murat C."/>
            <person name="Riley R."/>
            <person name="Ohm R."/>
            <person name="Sun H."/>
            <person name="Tunlid A."/>
            <person name="Henrissat B."/>
            <person name="Grigoriev I.V."/>
            <person name="Hibbett D.S."/>
            <person name="Martin F."/>
        </authorList>
    </citation>
    <scope>NUCLEOTIDE SEQUENCE [LARGE SCALE GENOMIC DNA]</scope>
    <source>
        <strain evidence="2">MAFF 305830</strain>
    </source>
</reference>
<dbReference type="OrthoDB" id="2963168at2759"/>
<proteinExistence type="predicted"/>
<dbReference type="SUPFAM" id="SSF53067">
    <property type="entry name" value="Actin-like ATPase domain"/>
    <property type="match status" value="2"/>
</dbReference>
<organism evidence="1 2">
    <name type="scientific">Serendipita vermifera MAFF 305830</name>
    <dbReference type="NCBI Taxonomy" id="933852"/>
    <lineage>
        <taxon>Eukaryota</taxon>
        <taxon>Fungi</taxon>
        <taxon>Dikarya</taxon>
        <taxon>Basidiomycota</taxon>
        <taxon>Agaricomycotina</taxon>
        <taxon>Agaricomycetes</taxon>
        <taxon>Sebacinales</taxon>
        <taxon>Serendipitaceae</taxon>
        <taxon>Serendipita</taxon>
    </lineage>
</organism>
<dbReference type="AlphaFoldDB" id="A0A0C3ALL8"/>
<sequence length="561" mass="62964">MILYSLSSSTKVAGWPGQEGWIAKTPSWVSYRDGTLKACGREAARDFKEHRDDVAYWFKLHLHPTSPSNSTSHSARLDIPPLPARVTIEQVYADIMRYLMDHTRRIFEESETGTPEVWARLRNTLVVVLATPNEWDIREQAILRAAAIRASLVTEENAGQLLQFVTEAEASVHYALARDPCKWLQKKTVFSVIDCGGSTVDTTVYRCVWTKPLGLKETCPSQCVQAGGVFVDRRLKSMLERKFKGSPFSNPTVIQTIVDAFEREVKPMFDGIIEEHILEFGAPSDNDPSLGIYKGHITLSNQELKIVFDSVISQIVERCLSVIISQQAQRVLLVGGFGESPYLRKILSEKLGSYDIEVLRFGDFAKKAASEGAIIAHIKQFVVARVAKATFGGCVRENYDKKLHRERRHAVQLYPDGKQRVNGVFHVWIRKGTSIQGTFAHRLSYHVAWNAASISKGQLVRNLGLIGIEVFAWEGDDVPTWCKDEDGTVSKGMRLICTLNADLSALAGGLQIKNGARGQTFYRVDYDVCVYFKGTQLRAKLEWKEKGRFREGPVTVMPYVS</sequence>
<dbReference type="HOGENOM" id="CLU_009958_4_1_1"/>
<reference evidence="1 2" key="1">
    <citation type="submission" date="2014-04" db="EMBL/GenBank/DDBJ databases">
        <authorList>
            <consortium name="DOE Joint Genome Institute"/>
            <person name="Kuo A."/>
            <person name="Zuccaro A."/>
            <person name="Kohler A."/>
            <person name="Nagy L.G."/>
            <person name="Floudas D."/>
            <person name="Copeland A."/>
            <person name="Barry K.W."/>
            <person name="Cichocki N."/>
            <person name="Veneault-Fourrey C."/>
            <person name="LaButti K."/>
            <person name="Lindquist E.A."/>
            <person name="Lipzen A."/>
            <person name="Lundell T."/>
            <person name="Morin E."/>
            <person name="Murat C."/>
            <person name="Sun H."/>
            <person name="Tunlid A."/>
            <person name="Henrissat B."/>
            <person name="Grigoriev I.V."/>
            <person name="Hibbett D.S."/>
            <person name="Martin F."/>
            <person name="Nordberg H.P."/>
            <person name="Cantor M.N."/>
            <person name="Hua S.X."/>
        </authorList>
    </citation>
    <scope>NUCLEOTIDE SEQUENCE [LARGE SCALE GENOMIC DNA]</scope>
    <source>
        <strain evidence="1 2">MAFF 305830</strain>
    </source>
</reference>